<evidence type="ECO:0000313" key="2">
    <source>
        <dbReference type="EMBL" id="MFD2115656.1"/>
    </source>
</evidence>
<accession>A0ABW4YIX2</accession>
<evidence type="ECO:0008006" key="4">
    <source>
        <dbReference type="Google" id="ProtNLM"/>
    </source>
</evidence>
<gene>
    <name evidence="2" type="ORF">ACFSJH_07935</name>
</gene>
<sequence length="224" mass="24526">MKKRTFVIILSTAMLASMATGAFAATKLQQIKAYLNPEIKVQVDGTFKTMRDGKGNELASINYNGLNYFPIAAIAGALDTAVDYNKETKVISLGEKVDGVSIAKGFSDMYFTKDSKLTTYKGHDYKEGWFNNGPGNREASFMLKPSKKYQTLYLKVATIDGDISNFTVKDADKDVILKQVATITPEEGLATIEVDIGGADSLYIFGDVKDKTAVFVPLTASYYK</sequence>
<evidence type="ECO:0000256" key="1">
    <source>
        <dbReference type="SAM" id="SignalP"/>
    </source>
</evidence>
<keyword evidence="1" id="KW-0732">Signal</keyword>
<evidence type="ECO:0000313" key="3">
    <source>
        <dbReference type="Proteomes" id="UP001597362"/>
    </source>
</evidence>
<feature type="signal peptide" evidence="1">
    <location>
        <begin position="1"/>
        <end position="24"/>
    </location>
</feature>
<dbReference type="RefSeq" id="WP_377771035.1">
    <property type="nucleotide sequence ID" value="NZ_JBHUHO010000024.1"/>
</dbReference>
<dbReference type="Proteomes" id="UP001597362">
    <property type="component" value="Unassembled WGS sequence"/>
</dbReference>
<reference evidence="3" key="1">
    <citation type="journal article" date="2019" name="Int. J. Syst. Evol. Microbiol.">
        <title>The Global Catalogue of Microorganisms (GCM) 10K type strain sequencing project: providing services to taxonomists for standard genome sequencing and annotation.</title>
        <authorList>
            <consortium name="The Broad Institute Genomics Platform"/>
            <consortium name="The Broad Institute Genome Sequencing Center for Infectious Disease"/>
            <person name="Wu L."/>
            <person name="Ma J."/>
        </authorList>
    </citation>
    <scope>NUCLEOTIDE SEQUENCE [LARGE SCALE GENOMIC DNA]</scope>
    <source>
        <strain evidence="3">GH52</strain>
    </source>
</reference>
<organism evidence="2 3">
    <name type="scientific">Paenibacillus yanchengensis</name>
    <dbReference type="NCBI Taxonomy" id="2035833"/>
    <lineage>
        <taxon>Bacteria</taxon>
        <taxon>Bacillati</taxon>
        <taxon>Bacillota</taxon>
        <taxon>Bacilli</taxon>
        <taxon>Bacillales</taxon>
        <taxon>Paenibacillaceae</taxon>
        <taxon>Paenibacillus</taxon>
    </lineage>
</organism>
<feature type="chain" id="PRO_5046794021" description="Copper amine oxidase-like N-terminal domain-containing protein" evidence="1">
    <location>
        <begin position="25"/>
        <end position="224"/>
    </location>
</feature>
<protein>
    <recommendedName>
        <fullName evidence="4">Copper amine oxidase-like N-terminal domain-containing protein</fullName>
    </recommendedName>
</protein>
<comment type="caution">
    <text evidence="2">The sequence shown here is derived from an EMBL/GenBank/DDBJ whole genome shotgun (WGS) entry which is preliminary data.</text>
</comment>
<keyword evidence="3" id="KW-1185">Reference proteome</keyword>
<proteinExistence type="predicted"/>
<name>A0ABW4YIX2_9BACL</name>
<dbReference type="EMBL" id="JBHUHO010000024">
    <property type="protein sequence ID" value="MFD2115656.1"/>
    <property type="molecule type" value="Genomic_DNA"/>
</dbReference>